<protein>
    <recommendedName>
        <fullName evidence="3">DUF4440 domain-containing protein</fullName>
    </recommendedName>
</protein>
<dbReference type="SUPFAM" id="SSF54427">
    <property type="entry name" value="NTF2-like"/>
    <property type="match status" value="1"/>
</dbReference>
<dbReference type="Gene3D" id="3.10.450.50">
    <property type="match status" value="1"/>
</dbReference>
<sequence>MPQVEMTESKENETRIELEGAIREYFEAMYRCDEELLMRVFHPSASLFDADDGRIFVDPINCYRDTIKRRKSPESTFAPREDEVLMIDMIPPSAAVVKVRVRIHENRFVDHLMFARDETSWRIVAKLWHLEEIVQ</sequence>
<evidence type="ECO:0000313" key="1">
    <source>
        <dbReference type="EMBL" id="PIL17844.1"/>
    </source>
</evidence>
<dbReference type="AlphaFoldDB" id="A0A2G8R8G3"/>
<accession>A0A2G8R8G3</accession>
<proteinExistence type="predicted"/>
<keyword evidence="2" id="KW-1185">Reference proteome</keyword>
<dbReference type="Proteomes" id="UP000231259">
    <property type="component" value="Unassembled WGS sequence"/>
</dbReference>
<comment type="caution">
    <text evidence="1">The sequence shown here is derived from an EMBL/GenBank/DDBJ whole genome shotgun (WGS) entry which is preliminary data.</text>
</comment>
<dbReference type="RefSeq" id="WP_245875806.1">
    <property type="nucleotide sequence ID" value="NZ_AWWI01000151.1"/>
</dbReference>
<dbReference type="InterPro" id="IPR032710">
    <property type="entry name" value="NTF2-like_dom_sf"/>
</dbReference>
<reference evidence="1 2" key="1">
    <citation type="submission" date="2013-09" db="EMBL/GenBank/DDBJ databases">
        <title>Genome sequencing of Phaeobacter antarcticus sp. nov. SM1211.</title>
        <authorList>
            <person name="Zhang X.-Y."/>
            <person name="Liu C."/>
            <person name="Chen X.-L."/>
            <person name="Xie B.-B."/>
            <person name="Qin Q.-L."/>
            <person name="Rong J.-C."/>
            <person name="Zhang Y.-Z."/>
        </authorList>
    </citation>
    <scope>NUCLEOTIDE SEQUENCE [LARGE SCALE GENOMIC DNA]</scope>
    <source>
        <strain evidence="1 2">SM1211</strain>
    </source>
</reference>
<name>A0A2G8R8G3_9RHOB</name>
<dbReference type="InterPro" id="IPR039437">
    <property type="entry name" value="FrzH/put_lumazine-bd"/>
</dbReference>
<gene>
    <name evidence="1" type="ORF">P775_22715</name>
</gene>
<organism evidence="1 2">
    <name type="scientific">Puniceibacterium antarcticum</name>
    <dbReference type="NCBI Taxonomy" id="1206336"/>
    <lineage>
        <taxon>Bacteria</taxon>
        <taxon>Pseudomonadati</taxon>
        <taxon>Pseudomonadota</taxon>
        <taxon>Alphaproteobacteria</taxon>
        <taxon>Rhodobacterales</taxon>
        <taxon>Paracoccaceae</taxon>
        <taxon>Puniceibacterium</taxon>
    </lineage>
</organism>
<dbReference type="Pfam" id="PF12893">
    <property type="entry name" value="Lumazine_bd_2"/>
    <property type="match status" value="1"/>
</dbReference>
<evidence type="ECO:0008006" key="3">
    <source>
        <dbReference type="Google" id="ProtNLM"/>
    </source>
</evidence>
<dbReference type="EMBL" id="AWWI01000151">
    <property type="protein sequence ID" value="PIL17844.1"/>
    <property type="molecule type" value="Genomic_DNA"/>
</dbReference>
<evidence type="ECO:0000313" key="2">
    <source>
        <dbReference type="Proteomes" id="UP000231259"/>
    </source>
</evidence>